<keyword evidence="3" id="KW-0732">Signal</keyword>
<organism evidence="5">
    <name type="scientific">Coccolithus braarudii</name>
    <dbReference type="NCBI Taxonomy" id="221442"/>
    <lineage>
        <taxon>Eukaryota</taxon>
        <taxon>Haptista</taxon>
        <taxon>Haptophyta</taxon>
        <taxon>Prymnesiophyceae</taxon>
        <taxon>Coccolithales</taxon>
        <taxon>Coccolithaceae</taxon>
        <taxon>Coccolithus</taxon>
    </lineage>
</organism>
<dbReference type="SUPFAM" id="SSF55008">
    <property type="entry name" value="HMA, heavy metal-associated domain"/>
    <property type="match status" value="1"/>
</dbReference>
<dbReference type="InterPro" id="IPR006121">
    <property type="entry name" value="HMA_dom"/>
</dbReference>
<feature type="signal peptide" evidence="3">
    <location>
        <begin position="1"/>
        <end position="20"/>
    </location>
</feature>
<feature type="transmembrane region" description="Helical" evidence="2">
    <location>
        <begin position="56"/>
        <end position="73"/>
    </location>
</feature>
<keyword evidence="2" id="KW-0472">Membrane</keyword>
<evidence type="ECO:0000313" key="5">
    <source>
        <dbReference type="EMBL" id="CAD8612934.1"/>
    </source>
</evidence>
<dbReference type="CDD" id="cd00371">
    <property type="entry name" value="HMA"/>
    <property type="match status" value="1"/>
</dbReference>
<dbReference type="EMBL" id="HBEY01034229">
    <property type="protein sequence ID" value="CAD8612934.1"/>
    <property type="molecule type" value="Transcribed_RNA"/>
</dbReference>
<feature type="transmembrane region" description="Helical" evidence="2">
    <location>
        <begin position="127"/>
        <end position="144"/>
    </location>
</feature>
<evidence type="ECO:0000256" key="2">
    <source>
        <dbReference type="SAM" id="Phobius"/>
    </source>
</evidence>
<evidence type="ECO:0000259" key="4">
    <source>
        <dbReference type="PROSITE" id="PS50846"/>
    </source>
</evidence>
<feature type="transmembrane region" description="Helical" evidence="2">
    <location>
        <begin position="85"/>
        <end position="107"/>
    </location>
</feature>
<proteinExistence type="predicted"/>
<dbReference type="GO" id="GO:0046872">
    <property type="term" value="F:metal ion binding"/>
    <property type="evidence" value="ECO:0007669"/>
    <property type="project" value="UniProtKB-KW"/>
</dbReference>
<dbReference type="Gene3D" id="3.30.70.100">
    <property type="match status" value="1"/>
</dbReference>
<evidence type="ECO:0000256" key="1">
    <source>
        <dbReference type="ARBA" id="ARBA00022723"/>
    </source>
</evidence>
<gene>
    <name evidence="5" type="ORF">CPEL01642_LOCUS16314</name>
</gene>
<reference evidence="5" key="1">
    <citation type="submission" date="2021-01" db="EMBL/GenBank/DDBJ databases">
        <authorList>
            <person name="Corre E."/>
            <person name="Pelletier E."/>
            <person name="Niang G."/>
            <person name="Scheremetjew M."/>
            <person name="Finn R."/>
            <person name="Kale V."/>
            <person name="Holt S."/>
            <person name="Cochrane G."/>
            <person name="Meng A."/>
            <person name="Brown T."/>
            <person name="Cohen L."/>
        </authorList>
    </citation>
    <scope>NUCLEOTIDE SEQUENCE</scope>
    <source>
        <strain evidence="5">PLY182g</strain>
    </source>
</reference>
<dbReference type="AlphaFoldDB" id="A0A7S0Q4C2"/>
<feature type="transmembrane region" description="Helical" evidence="2">
    <location>
        <begin position="156"/>
        <end position="179"/>
    </location>
</feature>
<accession>A0A7S0Q4C2</accession>
<sequence>MAPLTCLSAVMAWSAMPAATTRMDFVQPRTALVAMSVPDDISKSGYLVWDDGFKEIFFVSVAAFAGVAATLSFNEIAVQATISKLSTLGWGALGLLSSACCLFQLILNAMSVGCAGFNTVLGPFRPYFLAFAAVLQAWVWTIEVDARVHGAPADASVVVGSLLCVSLSFLPEALSLWVARRGGEVATSDDGAVLMLRVIGMGCTACTAKVQDALAAVPGVAAAAVDLEAESATLRLDGSYCEVDVREEAVKALDAAGFGAKIN</sequence>
<feature type="chain" id="PRO_5031236464" description="HMA domain-containing protein" evidence="3">
    <location>
        <begin position="21"/>
        <end position="263"/>
    </location>
</feature>
<keyword evidence="1" id="KW-0479">Metal-binding</keyword>
<feature type="domain" description="HMA" evidence="4">
    <location>
        <begin position="192"/>
        <end position="261"/>
    </location>
</feature>
<dbReference type="Pfam" id="PF00403">
    <property type="entry name" value="HMA"/>
    <property type="match status" value="1"/>
</dbReference>
<dbReference type="InterPro" id="IPR036163">
    <property type="entry name" value="HMA_dom_sf"/>
</dbReference>
<keyword evidence="2" id="KW-0812">Transmembrane</keyword>
<evidence type="ECO:0000256" key="3">
    <source>
        <dbReference type="SAM" id="SignalP"/>
    </source>
</evidence>
<name>A0A7S0Q4C2_9EUKA</name>
<protein>
    <recommendedName>
        <fullName evidence="4">HMA domain-containing protein</fullName>
    </recommendedName>
</protein>
<dbReference type="PROSITE" id="PS01047">
    <property type="entry name" value="HMA_1"/>
    <property type="match status" value="1"/>
</dbReference>
<dbReference type="InterPro" id="IPR017969">
    <property type="entry name" value="Heavy-metal-associated_CS"/>
</dbReference>
<dbReference type="PROSITE" id="PS50846">
    <property type="entry name" value="HMA_2"/>
    <property type="match status" value="1"/>
</dbReference>
<keyword evidence="2" id="KW-1133">Transmembrane helix</keyword>